<sequence>MDNKIWHVENGMKKVVLKHQHGRQIVWSLHEEAHDYKELLKYSCIGTIGIIQQNHRYGQRGFEVLSSMLPNFHEWKGLYASDPDYGKIYEVNFYAPLHNKEQLIGFVSERVFSTICNKSVYLKDYGGCH</sequence>
<dbReference type="Proteomes" id="UP001162992">
    <property type="component" value="Chromosome 6"/>
</dbReference>
<reference evidence="2" key="1">
    <citation type="journal article" date="2024" name="Proc. Natl. Acad. Sci. U.S.A.">
        <title>Extraordinary preservation of gene collinearity over three hundred million years revealed in homosporous lycophytes.</title>
        <authorList>
            <person name="Li C."/>
            <person name="Wickell D."/>
            <person name="Kuo L.Y."/>
            <person name="Chen X."/>
            <person name="Nie B."/>
            <person name="Liao X."/>
            <person name="Peng D."/>
            <person name="Ji J."/>
            <person name="Jenkins J."/>
            <person name="Williams M."/>
            <person name="Shu S."/>
            <person name="Plott C."/>
            <person name="Barry K."/>
            <person name="Rajasekar S."/>
            <person name="Grimwood J."/>
            <person name="Han X."/>
            <person name="Sun S."/>
            <person name="Hou Z."/>
            <person name="He W."/>
            <person name="Dai G."/>
            <person name="Sun C."/>
            <person name="Schmutz J."/>
            <person name="Leebens-Mack J.H."/>
            <person name="Li F.W."/>
            <person name="Wang L."/>
        </authorList>
    </citation>
    <scope>NUCLEOTIDE SEQUENCE [LARGE SCALE GENOMIC DNA]</scope>
    <source>
        <strain evidence="2">cv. PW_Plant_1</strain>
    </source>
</reference>
<accession>A0ACC2DEZ9</accession>
<evidence type="ECO:0000313" key="2">
    <source>
        <dbReference type="Proteomes" id="UP001162992"/>
    </source>
</evidence>
<name>A0ACC2DEZ9_DIPCM</name>
<protein>
    <submittedName>
        <fullName evidence="1">Uncharacterized protein</fullName>
    </submittedName>
</protein>
<gene>
    <name evidence="1" type="ORF">O6H91_06G066200</name>
</gene>
<dbReference type="EMBL" id="CM055097">
    <property type="protein sequence ID" value="KAJ7552710.1"/>
    <property type="molecule type" value="Genomic_DNA"/>
</dbReference>
<keyword evidence="2" id="KW-1185">Reference proteome</keyword>
<organism evidence="1 2">
    <name type="scientific">Diphasiastrum complanatum</name>
    <name type="common">Issler's clubmoss</name>
    <name type="synonym">Lycopodium complanatum</name>
    <dbReference type="NCBI Taxonomy" id="34168"/>
    <lineage>
        <taxon>Eukaryota</taxon>
        <taxon>Viridiplantae</taxon>
        <taxon>Streptophyta</taxon>
        <taxon>Embryophyta</taxon>
        <taxon>Tracheophyta</taxon>
        <taxon>Lycopodiopsida</taxon>
        <taxon>Lycopodiales</taxon>
        <taxon>Lycopodiaceae</taxon>
        <taxon>Lycopodioideae</taxon>
        <taxon>Diphasiastrum</taxon>
    </lineage>
</organism>
<proteinExistence type="predicted"/>
<comment type="caution">
    <text evidence="1">The sequence shown here is derived from an EMBL/GenBank/DDBJ whole genome shotgun (WGS) entry which is preliminary data.</text>
</comment>
<evidence type="ECO:0000313" key="1">
    <source>
        <dbReference type="EMBL" id="KAJ7552710.1"/>
    </source>
</evidence>